<dbReference type="GO" id="GO:0035591">
    <property type="term" value="F:signaling adaptor activity"/>
    <property type="evidence" value="ECO:0007669"/>
    <property type="project" value="TreeGrafter"/>
</dbReference>
<evidence type="ECO:0000259" key="4">
    <source>
        <dbReference type="PROSITE" id="PS50001"/>
    </source>
</evidence>
<dbReference type="GO" id="GO:0030971">
    <property type="term" value="F:receptor tyrosine kinase binding"/>
    <property type="evidence" value="ECO:0007669"/>
    <property type="project" value="TreeGrafter"/>
</dbReference>
<dbReference type="PANTHER" id="PTHR19969">
    <property type="entry name" value="SH2-SH3 ADAPTOR PROTEIN-RELATED"/>
    <property type="match status" value="1"/>
</dbReference>
<dbReference type="GO" id="GO:0007167">
    <property type="term" value="P:enzyme-linked receptor protein signaling pathway"/>
    <property type="evidence" value="ECO:0007669"/>
    <property type="project" value="TreeGrafter"/>
</dbReference>
<dbReference type="EMBL" id="JH712233">
    <property type="protein sequence ID" value="EJD74732.1"/>
    <property type="molecule type" value="Genomic_DNA"/>
</dbReference>
<dbReference type="InterPro" id="IPR051184">
    <property type="entry name" value="Tyrosine-phos_adapter"/>
</dbReference>
<evidence type="ECO:0000313" key="7">
    <source>
        <dbReference type="WBParaSite" id="EN70_9925"/>
    </source>
</evidence>
<dbReference type="eggNOG" id="KOG3697">
    <property type="taxonomic scope" value="Eukaryota"/>
</dbReference>
<evidence type="ECO:0000256" key="2">
    <source>
        <dbReference type="PROSITE-ProRule" id="PRU00191"/>
    </source>
</evidence>
<dbReference type="PROSITE" id="PS50001">
    <property type="entry name" value="SH2"/>
    <property type="match status" value="1"/>
</dbReference>
<dbReference type="Gene3D" id="2.30.29.30">
    <property type="entry name" value="Pleckstrin-homology domain (PH domain)/Phosphotyrosine-binding domain (PTB)"/>
    <property type="match status" value="1"/>
</dbReference>
<dbReference type="OrthoDB" id="9938362at2759"/>
<dbReference type="CTD" id="9951242"/>
<sequence length="315" mass="36028">MSEEGDVISQGDEELLKELKTGQTFYLKYLGSVQVFESLTKKRPEERDNWTRHCMYRICHQLGICKENSMPDELLLEKLGEVKVEDKDVELNVALHAFIILDKEGIRILERHPIHVISYASSGTEEYTKGVFCFVSHVQELGRRCLVFMEPDKNVDFIMETILQIFRLNSKGHGRKLSTTIAGSPESSTNHDHQTSMNVCNLPATVGLDRQPWYHGEMERATAESMLRHEGDFLVRISPNTANNFVLSGIANSVAKHFLLLDENDQKVRKQQQVFETIVQLIEYHRGENVPIISEGSELHLIRPIVRFAGALPRR</sequence>
<gene>
    <name evidence="5 7" type="ORF">LOAG_17991</name>
</gene>
<dbReference type="RefSeq" id="XP_020305632.1">
    <property type="nucleotide sequence ID" value="XM_020450661.1"/>
</dbReference>
<reference evidence="5 6" key="1">
    <citation type="submission" date="2012-04" db="EMBL/GenBank/DDBJ databases">
        <title>The Genome Sequence of Loa loa.</title>
        <authorList>
            <consortium name="The Broad Institute Genome Sequencing Platform"/>
            <consortium name="Broad Institute Genome Sequencing Center for Infectious Disease"/>
            <person name="Nutman T.B."/>
            <person name="Fink D.L."/>
            <person name="Russ C."/>
            <person name="Young S."/>
            <person name="Zeng Q."/>
            <person name="Gargeya S."/>
            <person name="Alvarado L."/>
            <person name="Berlin A."/>
            <person name="Chapman S.B."/>
            <person name="Chen Z."/>
            <person name="Freedman E."/>
            <person name="Gellesch M."/>
            <person name="Goldberg J."/>
            <person name="Griggs A."/>
            <person name="Gujja S."/>
            <person name="Heilman E.R."/>
            <person name="Heiman D."/>
            <person name="Howarth C."/>
            <person name="Mehta T."/>
            <person name="Neiman D."/>
            <person name="Pearson M."/>
            <person name="Roberts A."/>
            <person name="Saif S."/>
            <person name="Shea T."/>
            <person name="Shenoy N."/>
            <person name="Sisk P."/>
            <person name="Stolte C."/>
            <person name="Sykes S."/>
            <person name="White J."/>
            <person name="Yandava C."/>
            <person name="Haas B."/>
            <person name="Henn M.R."/>
            <person name="Nusbaum C."/>
            <person name="Birren B."/>
        </authorList>
    </citation>
    <scope>NUCLEOTIDE SEQUENCE [LARGE SCALE GENOMIC DNA]</scope>
</reference>
<dbReference type="InterPro" id="IPR000980">
    <property type="entry name" value="SH2"/>
</dbReference>
<dbReference type="FunCoup" id="A0A1I7W5Q8">
    <property type="interactions" value="1447"/>
</dbReference>
<dbReference type="CDD" id="cd09925">
    <property type="entry name" value="SH2_SHC"/>
    <property type="match status" value="1"/>
</dbReference>
<dbReference type="InterPro" id="IPR006020">
    <property type="entry name" value="PTB/PI_dom"/>
</dbReference>
<dbReference type="GeneID" id="9951242"/>
<protein>
    <submittedName>
        <fullName evidence="7">SH2 domain-containing protein</fullName>
    </submittedName>
</protein>
<dbReference type="OMA" id="CHQLGIC"/>
<dbReference type="GO" id="GO:0005737">
    <property type="term" value="C:cytoplasm"/>
    <property type="evidence" value="ECO:0007669"/>
    <property type="project" value="TreeGrafter"/>
</dbReference>
<feature type="domain" description="PID" evidence="3">
    <location>
        <begin position="25"/>
        <end position="168"/>
    </location>
</feature>
<dbReference type="WBParaSite" id="EN70_9925">
    <property type="protein sequence ID" value="EN70_9925"/>
    <property type="gene ID" value="EN70_9925"/>
</dbReference>
<dbReference type="Proteomes" id="UP000095285">
    <property type="component" value="Unassembled WGS sequence"/>
</dbReference>
<evidence type="ECO:0000256" key="1">
    <source>
        <dbReference type="ARBA" id="ARBA00022999"/>
    </source>
</evidence>
<organism evidence="6 7">
    <name type="scientific">Loa loa</name>
    <name type="common">Eye worm</name>
    <name type="synonym">Filaria loa</name>
    <dbReference type="NCBI Taxonomy" id="7209"/>
    <lineage>
        <taxon>Eukaryota</taxon>
        <taxon>Metazoa</taxon>
        <taxon>Ecdysozoa</taxon>
        <taxon>Nematoda</taxon>
        <taxon>Chromadorea</taxon>
        <taxon>Rhabditida</taxon>
        <taxon>Spirurina</taxon>
        <taxon>Spiruromorpha</taxon>
        <taxon>Filarioidea</taxon>
        <taxon>Onchocercidae</taxon>
        <taxon>Loa</taxon>
    </lineage>
</organism>
<dbReference type="InterPro" id="IPR036860">
    <property type="entry name" value="SH2_dom_sf"/>
</dbReference>
<dbReference type="Pfam" id="PF00017">
    <property type="entry name" value="SH2"/>
    <property type="match status" value="1"/>
</dbReference>
<dbReference type="InterPro" id="IPR035676">
    <property type="entry name" value="SHC_SH2"/>
</dbReference>
<dbReference type="STRING" id="7209.A0A1I7W5Q8"/>
<dbReference type="SMART" id="SM00252">
    <property type="entry name" value="SH2"/>
    <property type="match status" value="1"/>
</dbReference>
<dbReference type="PROSITE" id="PS01179">
    <property type="entry name" value="PID"/>
    <property type="match status" value="1"/>
</dbReference>
<feature type="domain" description="SH2" evidence="4">
    <location>
        <begin position="213"/>
        <end position="305"/>
    </location>
</feature>
<name>A0A1I7W5Q8_LOALO</name>
<keyword evidence="1 2" id="KW-0727">SH2 domain</keyword>
<dbReference type="PRINTS" id="PR00401">
    <property type="entry name" value="SH2DOMAIN"/>
</dbReference>
<proteinExistence type="predicted"/>
<reference evidence="7" key="2">
    <citation type="submission" date="2016-11" db="UniProtKB">
        <authorList>
            <consortium name="WormBaseParasite"/>
        </authorList>
    </citation>
    <scope>IDENTIFICATION</scope>
</reference>
<dbReference type="KEGG" id="loa:LOAG_17991"/>
<dbReference type="Gene3D" id="3.30.505.10">
    <property type="entry name" value="SH2 domain"/>
    <property type="match status" value="1"/>
</dbReference>
<dbReference type="SMART" id="SM00462">
    <property type="entry name" value="PTB"/>
    <property type="match status" value="1"/>
</dbReference>
<keyword evidence="6" id="KW-1185">Reference proteome</keyword>
<evidence type="ECO:0000313" key="5">
    <source>
        <dbReference type="EMBL" id="EJD74732.1"/>
    </source>
</evidence>
<dbReference type="CDD" id="cd00934">
    <property type="entry name" value="PTB"/>
    <property type="match status" value="1"/>
</dbReference>
<evidence type="ECO:0000259" key="3">
    <source>
        <dbReference type="PROSITE" id="PS01179"/>
    </source>
</evidence>
<dbReference type="Pfam" id="PF00640">
    <property type="entry name" value="PID"/>
    <property type="match status" value="1"/>
</dbReference>
<dbReference type="InterPro" id="IPR011993">
    <property type="entry name" value="PH-like_dom_sf"/>
</dbReference>
<evidence type="ECO:0000313" key="6">
    <source>
        <dbReference type="Proteomes" id="UP000095285"/>
    </source>
</evidence>
<accession>A0A1S0UGB1</accession>
<dbReference type="SUPFAM" id="SSF55550">
    <property type="entry name" value="SH2 domain"/>
    <property type="match status" value="1"/>
</dbReference>
<dbReference type="SUPFAM" id="SSF50729">
    <property type="entry name" value="PH domain-like"/>
    <property type="match status" value="1"/>
</dbReference>
<dbReference type="PANTHER" id="PTHR19969:SF5">
    <property type="entry name" value="CRK-LIKE PROTEIN"/>
    <property type="match status" value="1"/>
</dbReference>
<accession>A0A1I7W5Q8</accession>
<dbReference type="AlphaFoldDB" id="A0A1I7W5Q8"/>
<dbReference type="GO" id="GO:0016477">
    <property type="term" value="P:cell migration"/>
    <property type="evidence" value="ECO:0007669"/>
    <property type="project" value="TreeGrafter"/>
</dbReference>